<dbReference type="EMBL" id="BAUV01000032">
    <property type="protein sequence ID" value="GAE36297.1"/>
    <property type="molecule type" value="Genomic_DNA"/>
</dbReference>
<name>W4QWL1_HALA3</name>
<reference evidence="2 3" key="1">
    <citation type="journal article" date="2014" name="Genome Announc.">
        <title>Draft Genome Sequences of Three Alkaliphilic Bacillus Strains, Bacillus wakoensis JCM 9140T, Bacillus akibai JCM 9157T, and Bacillus hemicellulosilyticus JCM 9152T.</title>
        <authorList>
            <person name="Yuki M."/>
            <person name="Oshima K."/>
            <person name="Suda W."/>
            <person name="Oshida Y."/>
            <person name="Kitamura K."/>
            <person name="Iida T."/>
            <person name="Hattori M."/>
            <person name="Ohkuma M."/>
        </authorList>
    </citation>
    <scope>NUCLEOTIDE SEQUENCE [LARGE SCALE GENOMIC DNA]</scope>
    <source>
        <strain evidence="2 3">JCM 9157</strain>
    </source>
</reference>
<comment type="caution">
    <text evidence="2">The sequence shown here is derived from an EMBL/GenBank/DDBJ whole genome shotgun (WGS) entry which is preliminary data.</text>
</comment>
<evidence type="ECO:0000313" key="2">
    <source>
        <dbReference type="EMBL" id="GAE36297.1"/>
    </source>
</evidence>
<evidence type="ECO:0008006" key="4">
    <source>
        <dbReference type="Google" id="ProtNLM"/>
    </source>
</evidence>
<evidence type="ECO:0000313" key="3">
    <source>
        <dbReference type="Proteomes" id="UP000018896"/>
    </source>
</evidence>
<organism evidence="2 3">
    <name type="scientific">Halalkalibacter akibai (strain ATCC 43226 / DSM 21942 / CIP 109018 / JCM 9157 / 1139)</name>
    <name type="common">Bacillus akibai</name>
    <dbReference type="NCBI Taxonomy" id="1236973"/>
    <lineage>
        <taxon>Bacteria</taxon>
        <taxon>Bacillati</taxon>
        <taxon>Bacillota</taxon>
        <taxon>Bacilli</taxon>
        <taxon>Bacillales</taxon>
        <taxon>Bacillaceae</taxon>
        <taxon>Halalkalibacter</taxon>
    </lineage>
</organism>
<keyword evidence="3" id="KW-1185">Reference proteome</keyword>
<accession>W4QWL1</accession>
<keyword evidence="1" id="KW-0175">Coiled coil</keyword>
<protein>
    <recommendedName>
        <fullName evidence="4">Type II secretion system protein</fullName>
    </recommendedName>
</protein>
<sequence length="95" mass="10882">MASLILLTIFSATILPLISIIYVERIAVREELNALTELEETLHDYLQDREHSQSQDSKDHMLITREYIKSGVIKICIQRKGGNNRINEKCLLAAK</sequence>
<dbReference type="STRING" id="1236973.JCM9157_3458"/>
<dbReference type="AlphaFoldDB" id="W4QWL1"/>
<dbReference type="Proteomes" id="UP000018896">
    <property type="component" value="Unassembled WGS sequence"/>
</dbReference>
<dbReference type="RefSeq" id="WP_035666182.1">
    <property type="nucleotide sequence ID" value="NZ_BAUV01000032.1"/>
</dbReference>
<gene>
    <name evidence="2" type="ORF">JCM9157_3458</name>
</gene>
<feature type="coiled-coil region" evidence="1">
    <location>
        <begin position="28"/>
        <end position="55"/>
    </location>
</feature>
<proteinExistence type="predicted"/>
<evidence type="ECO:0000256" key="1">
    <source>
        <dbReference type="SAM" id="Coils"/>
    </source>
</evidence>